<keyword evidence="2" id="KW-1185">Reference proteome</keyword>
<dbReference type="EMBL" id="NGAF01000015">
    <property type="protein sequence ID" value="OXR42120.1"/>
    <property type="molecule type" value="Genomic_DNA"/>
</dbReference>
<evidence type="ECO:0000313" key="2">
    <source>
        <dbReference type="Proteomes" id="UP000215506"/>
    </source>
</evidence>
<name>A0A231GZV1_9NOCA</name>
<sequence length="174" mass="18725">MTDTLTDIPTAPLRLARPVPVARATSARPVPVTGAASEWQEAKTVLVTRVAGPQQLVTVPRLVVPIGLGQLAFRVSSQSPEADDLMRDGRVLVQAGDRRGHPALGSHQRQGHAQLVTAGTLVSFVHAEIEAKYRWQIPLAKFGHRLARGNAPYGDVVVLVTVQESPSRMLPPMP</sequence>
<accession>A0A231GZV1</accession>
<reference evidence="1 2" key="1">
    <citation type="submission" date="2017-07" db="EMBL/GenBank/DDBJ databases">
        <title>First draft Genome Sequence of Nocardia cerradoensis isolated from human infection.</title>
        <authorList>
            <person name="Carrasco G."/>
        </authorList>
    </citation>
    <scope>NUCLEOTIDE SEQUENCE [LARGE SCALE GENOMIC DNA]</scope>
    <source>
        <strain evidence="1 2">CNM20130759</strain>
    </source>
</reference>
<dbReference type="Proteomes" id="UP000215506">
    <property type="component" value="Unassembled WGS sequence"/>
</dbReference>
<evidence type="ECO:0008006" key="3">
    <source>
        <dbReference type="Google" id="ProtNLM"/>
    </source>
</evidence>
<dbReference type="RefSeq" id="WP_094027115.1">
    <property type="nucleotide sequence ID" value="NZ_NGAF01000015.1"/>
</dbReference>
<comment type="caution">
    <text evidence="1">The sequence shown here is derived from an EMBL/GenBank/DDBJ whole genome shotgun (WGS) entry which is preliminary data.</text>
</comment>
<dbReference type="SUPFAM" id="SSF50475">
    <property type="entry name" value="FMN-binding split barrel"/>
    <property type="match status" value="1"/>
</dbReference>
<organism evidence="1 2">
    <name type="scientific">Nocardia cerradoensis</name>
    <dbReference type="NCBI Taxonomy" id="85688"/>
    <lineage>
        <taxon>Bacteria</taxon>
        <taxon>Bacillati</taxon>
        <taxon>Actinomycetota</taxon>
        <taxon>Actinomycetes</taxon>
        <taxon>Mycobacteriales</taxon>
        <taxon>Nocardiaceae</taxon>
        <taxon>Nocardia</taxon>
    </lineage>
</organism>
<proteinExistence type="predicted"/>
<dbReference type="AlphaFoldDB" id="A0A231GZV1"/>
<protein>
    <recommendedName>
        <fullName evidence="3">Pyridoxamine 5'-phosphate oxidase putative domain-containing protein</fullName>
    </recommendedName>
</protein>
<gene>
    <name evidence="1" type="ORF">B7C42_05719</name>
</gene>
<evidence type="ECO:0000313" key="1">
    <source>
        <dbReference type="EMBL" id="OXR42120.1"/>
    </source>
</evidence>